<dbReference type="InterPro" id="IPR036583">
    <property type="entry name" value="23S_rRNA_IVS_sf"/>
</dbReference>
<reference evidence="1 2" key="1">
    <citation type="submission" date="2019-02" db="EMBL/GenBank/DDBJ databases">
        <authorList>
            <consortium name="Pathogen Informatics"/>
        </authorList>
    </citation>
    <scope>NUCLEOTIDE SEQUENCE [LARGE SCALE GENOMIC DNA]</scope>
    <source>
        <strain evidence="1 2">3012STDY6944375</strain>
    </source>
</reference>
<dbReference type="AlphaFoldDB" id="A0A4U8WB95"/>
<sequence length="68" mass="7977">MAHFKELSICQKSVNFLTVVCKETESFPKNEVYGLISQIRRAAVSIFYNIYERNSRRSVPDYFLTPKI</sequence>
<dbReference type="KEGG" id="ctai:NCTC12078_01627"/>
<evidence type="ECO:0000313" key="1">
    <source>
        <dbReference type="EMBL" id="VFB03611.1"/>
    </source>
</evidence>
<dbReference type="Proteomes" id="UP000290013">
    <property type="component" value="Chromosome"/>
</dbReference>
<dbReference type="RefSeq" id="WP_130914178.1">
    <property type="nucleotide sequence ID" value="NZ_LR215974.1"/>
</dbReference>
<dbReference type="NCBIfam" id="TIGR02436">
    <property type="entry name" value="four helix bundle protein"/>
    <property type="match status" value="1"/>
</dbReference>
<dbReference type="PANTHER" id="PTHR38471:SF2">
    <property type="entry name" value="FOUR HELIX BUNDLE PROTEIN"/>
    <property type="match status" value="1"/>
</dbReference>
<organism evidence="1 2">
    <name type="scientific">Chryseobacterium taihuense</name>
    <dbReference type="NCBI Taxonomy" id="1141221"/>
    <lineage>
        <taxon>Bacteria</taxon>
        <taxon>Pseudomonadati</taxon>
        <taxon>Bacteroidota</taxon>
        <taxon>Flavobacteriia</taxon>
        <taxon>Flavobacteriales</taxon>
        <taxon>Weeksellaceae</taxon>
        <taxon>Chryseobacterium group</taxon>
        <taxon>Chryseobacterium</taxon>
    </lineage>
</organism>
<dbReference type="InterPro" id="IPR012657">
    <property type="entry name" value="23S_rRNA-intervening_sequence"/>
</dbReference>
<dbReference type="Gene3D" id="1.20.1440.60">
    <property type="entry name" value="23S rRNA-intervening sequence"/>
    <property type="match status" value="1"/>
</dbReference>
<dbReference type="Pfam" id="PF05635">
    <property type="entry name" value="23S_rRNA_IVP"/>
    <property type="match status" value="1"/>
</dbReference>
<dbReference type="PANTHER" id="PTHR38471">
    <property type="entry name" value="FOUR HELIX BUNDLE PROTEIN"/>
    <property type="match status" value="1"/>
</dbReference>
<name>A0A4U8WB95_9FLAO</name>
<protein>
    <submittedName>
        <fullName evidence="1">Four helix bundle protein</fullName>
    </submittedName>
</protein>
<dbReference type="EMBL" id="LR215974">
    <property type="protein sequence ID" value="VFB03611.1"/>
    <property type="molecule type" value="Genomic_DNA"/>
</dbReference>
<accession>A0A4U8WB95</accession>
<evidence type="ECO:0000313" key="2">
    <source>
        <dbReference type="Proteomes" id="UP000290013"/>
    </source>
</evidence>
<gene>
    <name evidence="1" type="ORF">NCTC12078_01627</name>
</gene>
<proteinExistence type="predicted"/>
<dbReference type="SUPFAM" id="SSF158446">
    <property type="entry name" value="IVS-encoded protein-like"/>
    <property type="match status" value="1"/>
</dbReference>